<feature type="compositionally biased region" description="Low complexity" evidence="1">
    <location>
        <begin position="46"/>
        <end position="57"/>
    </location>
</feature>
<name>A0A6C0BSY5_9ZZZZ</name>
<reference evidence="2" key="1">
    <citation type="journal article" date="2020" name="Nature">
        <title>Giant virus diversity and host interactions through global metagenomics.</title>
        <authorList>
            <person name="Schulz F."/>
            <person name="Roux S."/>
            <person name="Paez-Espino D."/>
            <person name="Jungbluth S."/>
            <person name="Walsh D.A."/>
            <person name="Denef V.J."/>
            <person name="McMahon K.D."/>
            <person name="Konstantinidis K.T."/>
            <person name="Eloe-Fadrosh E.A."/>
            <person name="Kyrpides N.C."/>
            <person name="Woyke T."/>
        </authorList>
    </citation>
    <scope>NUCLEOTIDE SEQUENCE</scope>
    <source>
        <strain evidence="2">GVMAG-M-3300018416-26</strain>
    </source>
</reference>
<feature type="region of interest" description="Disordered" evidence="1">
    <location>
        <begin position="91"/>
        <end position="115"/>
    </location>
</feature>
<accession>A0A6C0BSY5</accession>
<dbReference type="AlphaFoldDB" id="A0A6C0BSY5"/>
<feature type="compositionally biased region" description="Pro residues" evidence="1">
    <location>
        <begin position="98"/>
        <end position="114"/>
    </location>
</feature>
<feature type="region of interest" description="Disordered" evidence="1">
    <location>
        <begin position="26"/>
        <end position="57"/>
    </location>
</feature>
<evidence type="ECO:0000313" key="2">
    <source>
        <dbReference type="EMBL" id="QHS94383.1"/>
    </source>
</evidence>
<proteinExistence type="predicted"/>
<dbReference type="EMBL" id="MN739221">
    <property type="protein sequence ID" value="QHS94383.1"/>
    <property type="molecule type" value="Genomic_DNA"/>
</dbReference>
<feature type="compositionally biased region" description="Polar residues" evidence="1">
    <location>
        <begin position="26"/>
        <end position="37"/>
    </location>
</feature>
<sequence>MARKKTTNMVVINAWYGQEGEQLNNPYNPYKHNSSTIDHQDQHCPSSCDSTDSTDGTDFPEVQSEILNISCPYCYNFSYLTGISDNDYNFTINVDSTPPSPPPPPPSPPSPPSPCHSFQHWPPFQFVNTTRLGSFQNEPSGLLLDQGVFYPHIPIPSPMYPISTPPSTPVFSLEKNGNSTDMLLNLNDDFTTPPTKKNNELYVQNCNEKTIKRMHQKEKKNTKRNLSKMFVKEDVHVSKRSAKRPTRYIETVS</sequence>
<protein>
    <submittedName>
        <fullName evidence="2">Uncharacterized protein</fullName>
    </submittedName>
</protein>
<organism evidence="2">
    <name type="scientific">viral metagenome</name>
    <dbReference type="NCBI Taxonomy" id="1070528"/>
    <lineage>
        <taxon>unclassified sequences</taxon>
        <taxon>metagenomes</taxon>
        <taxon>organismal metagenomes</taxon>
    </lineage>
</organism>
<evidence type="ECO:0000256" key="1">
    <source>
        <dbReference type="SAM" id="MobiDB-lite"/>
    </source>
</evidence>